<keyword evidence="2" id="KW-1185">Reference proteome</keyword>
<protein>
    <submittedName>
        <fullName evidence="1">Uncharacterized protein</fullName>
    </submittedName>
</protein>
<evidence type="ECO:0000313" key="2">
    <source>
        <dbReference type="Proteomes" id="UP000694409"/>
    </source>
</evidence>
<dbReference type="AlphaFoldDB" id="A0A8C9NRN9"/>
<reference evidence="1" key="1">
    <citation type="submission" date="2025-08" db="UniProtKB">
        <authorList>
            <consortium name="Ensembl"/>
        </authorList>
    </citation>
    <scope>IDENTIFICATION</scope>
</reference>
<dbReference type="Proteomes" id="UP000694409">
    <property type="component" value="Unassembled WGS sequence"/>
</dbReference>
<dbReference type="Ensembl" id="ENSSCAT00000023544.1">
    <property type="protein sequence ID" value="ENSSCAP00000021095.1"/>
    <property type="gene ID" value="ENSSCAG00000015197.1"/>
</dbReference>
<reference evidence="1" key="2">
    <citation type="submission" date="2025-09" db="UniProtKB">
        <authorList>
            <consortium name="Ensembl"/>
        </authorList>
    </citation>
    <scope>IDENTIFICATION</scope>
</reference>
<evidence type="ECO:0000313" key="1">
    <source>
        <dbReference type="Ensembl" id="ENSSCAP00000021095.1"/>
    </source>
</evidence>
<organism evidence="1 2">
    <name type="scientific">Serinus canaria</name>
    <name type="common">Island canary</name>
    <name type="synonym">Fringilla canaria</name>
    <dbReference type="NCBI Taxonomy" id="9135"/>
    <lineage>
        <taxon>Eukaryota</taxon>
        <taxon>Metazoa</taxon>
        <taxon>Chordata</taxon>
        <taxon>Craniata</taxon>
        <taxon>Vertebrata</taxon>
        <taxon>Euteleostomi</taxon>
        <taxon>Archelosauria</taxon>
        <taxon>Archosauria</taxon>
        <taxon>Dinosauria</taxon>
        <taxon>Saurischia</taxon>
        <taxon>Theropoda</taxon>
        <taxon>Coelurosauria</taxon>
        <taxon>Aves</taxon>
        <taxon>Neognathae</taxon>
        <taxon>Neoaves</taxon>
        <taxon>Telluraves</taxon>
        <taxon>Australaves</taxon>
        <taxon>Passeriformes</taxon>
        <taxon>Passeroidea</taxon>
        <taxon>Fringillidae</taxon>
        <taxon>Carduelinae</taxon>
        <taxon>Serinus</taxon>
    </lineage>
</organism>
<sequence length="217" mass="23866">MPFTLAEGGLLATGGFLVDAFTCSTHHHQISYFPLVGQLSPHKEASTQNAQCLSMSQVPRKITIQAFGTLPQLCAVSLRASWAALGISSVRNSYPENNATPENSYSPWQSLHPRSQPLKDTGWQERGPAELGLARGSAAGSALPLLADVLEGLQDVERYYRHLYPFSWGCQGDVEALPQSWERILERYKEDDVVQDTLLKVSLFVENHHEVSCSPGS</sequence>
<name>A0A8C9NRN9_SERCA</name>
<accession>A0A8C9NRN9</accession>
<proteinExistence type="predicted"/>